<organism evidence="3 5">
    <name type="scientific">Paenibacillus macerans</name>
    <name type="common">Bacillus macerans</name>
    <dbReference type="NCBI Taxonomy" id="44252"/>
    <lineage>
        <taxon>Bacteria</taxon>
        <taxon>Bacillati</taxon>
        <taxon>Bacillota</taxon>
        <taxon>Bacilli</taxon>
        <taxon>Bacillales</taxon>
        <taxon>Paenibacillaceae</taxon>
        <taxon>Paenibacillus</taxon>
    </lineage>
</organism>
<dbReference type="OrthoDB" id="9759607at2"/>
<name>A0A090ZZI7_PAEMA</name>
<sequence>MSITGSYIIYGVGCVLLAGAVLYLRSLYSEIAALRVLAYRDPVTGLLNRNGLDHFWTKYKGKENLAVLNLDLDCFKEINDTYGHQAGDQLLWEVSRYLEQLTNKNQLAFRIGGDEFLFIMKNCDPNQVKIMAGLLLGQISRPYYIAGRDMSITGSIGISICQGHRAEKTRMMQEADAAMYHAKRLGKNRYCVFGERVLPEDLVQSNPGVNKPWRQTQFNLR</sequence>
<dbReference type="GeneID" id="77006625"/>
<evidence type="ECO:0000259" key="2">
    <source>
        <dbReference type="PROSITE" id="PS50887"/>
    </source>
</evidence>
<keyword evidence="1" id="KW-0472">Membrane</keyword>
<dbReference type="SUPFAM" id="SSF55073">
    <property type="entry name" value="Nucleotide cyclase"/>
    <property type="match status" value="1"/>
</dbReference>
<dbReference type="PANTHER" id="PTHR46663">
    <property type="entry name" value="DIGUANYLATE CYCLASE DGCT-RELATED"/>
    <property type="match status" value="1"/>
</dbReference>
<dbReference type="Proteomes" id="UP000029278">
    <property type="component" value="Unassembled WGS sequence"/>
</dbReference>
<reference evidence="3 5" key="1">
    <citation type="submission" date="2014-04" db="EMBL/GenBank/DDBJ databases">
        <authorList>
            <person name="Bishop-Lilly K.A."/>
            <person name="Broomall S.M."/>
            <person name="Chain P.S."/>
            <person name="Chertkov O."/>
            <person name="Coyne S.R."/>
            <person name="Daligault H.E."/>
            <person name="Davenport K.W."/>
            <person name="Erkkila T."/>
            <person name="Frey K.G."/>
            <person name="Gibbons H.S."/>
            <person name="Gu W."/>
            <person name="Jaissle J."/>
            <person name="Johnson S.L."/>
            <person name="Koroleva G.I."/>
            <person name="Ladner J.T."/>
            <person name="Lo C.-C."/>
            <person name="Minogue T.D."/>
            <person name="Munk C."/>
            <person name="Palacios G.F."/>
            <person name="Redden C.L."/>
            <person name="Rosenzweig C.N."/>
            <person name="Scholz M.B."/>
            <person name="Teshima H."/>
            <person name="Xu Y."/>
        </authorList>
    </citation>
    <scope>NUCLEOTIDE SEQUENCE [LARGE SCALE GENOMIC DNA]</scope>
    <source>
        <strain evidence="3 5">8244</strain>
    </source>
</reference>
<dbReference type="InterPro" id="IPR029787">
    <property type="entry name" value="Nucleotide_cyclase"/>
</dbReference>
<evidence type="ECO:0000313" key="3">
    <source>
        <dbReference type="EMBL" id="KFN09491.1"/>
    </source>
</evidence>
<dbReference type="EMBL" id="JMQA01000022">
    <property type="protein sequence ID" value="KFN09491.1"/>
    <property type="molecule type" value="Genomic_DNA"/>
</dbReference>
<protein>
    <submittedName>
        <fullName evidence="3 4">Diguanylate cyclase</fullName>
    </submittedName>
</protein>
<dbReference type="NCBIfam" id="TIGR00254">
    <property type="entry name" value="GGDEF"/>
    <property type="match status" value="1"/>
</dbReference>
<evidence type="ECO:0000313" key="5">
    <source>
        <dbReference type="Proteomes" id="UP000029278"/>
    </source>
</evidence>
<dbReference type="CDD" id="cd01949">
    <property type="entry name" value="GGDEF"/>
    <property type="match status" value="1"/>
</dbReference>
<dbReference type="EMBL" id="WNZZ01000011">
    <property type="protein sequence ID" value="MUG23871.1"/>
    <property type="molecule type" value="Genomic_DNA"/>
</dbReference>
<evidence type="ECO:0000256" key="1">
    <source>
        <dbReference type="SAM" id="Phobius"/>
    </source>
</evidence>
<dbReference type="RefSeq" id="WP_051985392.1">
    <property type="nucleotide sequence ID" value="NZ_BGML01000006.1"/>
</dbReference>
<dbReference type="AlphaFoldDB" id="A0A090ZZI7"/>
<dbReference type="InterPro" id="IPR043128">
    <property type="entry name" value="Rev_trsase/Diguanyl_cyclase"/>
</dbReference>
<dbReference type="PATRIC" id="fig|44252.3.peg.2430"/>
<evidence type="ECO:0000313" key="4">
    <source>
        <dbReference type="EMBL" id="MUG23871.1"/>
    </source>
</evidence>
<dbReference type="STRING" id="44252.DJ90_3290"/>
<dbReference type="PROSITE" id="PS50887">
    <property type="entry name" value="GGDEF"/>
    <property type="match status" value="1"/>
</dbReference>
<gene>
    <name evidence="3" type="ORF">DJ90_3290</name>
    <name evidence="4" type="ORF">GNQ08_15885</name>
</gene>
<keyword evidence="1" id="KW-0812">Transmembrane</keyword>
<comment type="caution">
    <text evidence="3">The sequence shown here is derived from an EMBL/GenBank/DDBJ whole genome shotgun (WGS) entry which is preliminary data.</text>
</comment>
<dbReference type="SMART" id="SM00267">
    <property type="entry name" value="GGDEF"/>
    <property type="match status" value="1"/>
</dbReference>
<reference evidence="4 6" key="2">
    <citation type="submission" date="2019-11" db="EMBL/GenBank/DDBJ databases">
        <title>Draft genome sequences of five Paenibacillus species of dairy origin.</title>
        <authorList>
            <person name="Olajide A.M."/>
            <person name="Chen S."/>
            <person name="Lapointe G."/>
        </authorList>
    </citation>
    <scope>NUCLEOTIDE SEQUENCE [LARGE SCALE GENOMIC DNA]</scope>
    <source>
        <strain evidence="4 6">3CT49</strain>
    </source>
</reference>
<dbReference type="PANTHER" id="PTHR46663:SF4">
    <property type="entry name" value="DIGUANYLATE CYCLASE DGCT-RELATED"/>
    <property type="match status" value="1"/>
</dbReference>
<accession>A0A090ZZI7</accession>
<dbReference type="InterPro" id="IPR052163">
    <property type="entry name" value="DGC-Regulatory_Protein"/>
</dbReference>
<dbReference type="Proteomes" id="UP000442469">
    <property type="component" value="Unassembled WGS sequence"/>
</dbReference>
<dbReference type="InterPro" id="IPR000160">
    <property type="entry name" value="GGDEF_dom"/>
</dbReference>
<dbReference type="HOGENOM" id="CLU_000445_11_16_9"/>
<proteinExistence type="predicted"/>
<feature type="domain" description="GGDEF" evidence="2">
    <location>
        <begin position="63"/>
        <end position="195"/>
    </location>
</feature>
<keyword evidence="5" id="KW-1185">Reference proteome</keyword>
<dbReference type="Pfam" id="PF00990">
    <property type="entry name" value="GGDEF"/>
    <property type="match status" value="1"/>
</dbReference>
<dbReference type="Gene3D" id="3.30.70.270">
    <property type="match status" value="1"/>
</dbReference>
<keyword evidence="1" id="KW-1133">Transmembrane helix</keyword>
<evidence type="ECO:0000313" key="6">
    <source>
        <dbReference type="Proteomes" id="UP000442469"/>
    </source>
</evidence>
<feature type="transmembrane region" description="Helical" evidence="1">
    <location>
        <begin position="6"/>
        <end position="24"/>
    </location>
</feature>